<keyword evidence="5 7" id="KW-1133">Transmembrane helix</keyword>
<dbReference type="GO" id="GO:0005886">
    <property type="term" value="C:plasma membrane"/>
    <property type="evidence" value="ECO:0007669"/>
    <property type="project" value="UniProtKB-SubCell"/>
</dbReference>
<proteinExistence type="inferred from homology"/>
<comment type="similarity">
    <text evidence="2">Belongs to the FliR/MopE/SpaR family.</text>
</comment>
<evidence type="ECO:0000256" key="5">
    <source>
        <dbReference type="ARBA" id="ARBA00022989"/>
    </source>
</evidence>
<dbReference type="GO" id="GO:0006605">
    <property type="term" value="P:protein targeting"/>
    <property type="evidence" value="ECO:0007669"/>
    <property type="project" value="InterPro"/>
</dbReference>
<feature type="transmembrane region" description="Helical" evidence="7">
    <location>
        <begin position="82"/>
        <end position="100"/>
    </location>
</feature>
<feature type="transmembrane region" description="Helical" evidence="7">
    <location>
        <begin position="191"/>
        <end position="213"/>
    </location>
</feature>
<comment type="subcellular location">
    <subcellularLocation>
        <location evidence="1">Cell membrane</location>
        <topology evidence="1">Multi-pass membrane protein</topology>
    </subcellularLocation>
</comment>
<evidence type="ECO:0000313" key="9">
    <source>
        <dbReference type="Proteomes" id="UP000597507"/>
    </source>
</evidence>
<evidence type="ECO:0000256" key="2">
    <source>
        <dbReference type="ARBA" id="ARBA00009772"/>
    </source>
</evidence>
<keyword evidence="9" id="KW-1185">Reference proteome</keyword>
<sequence length="264" mass="26499">MPFGADPAAALLGAPLAVLAFQAVLVFARLGAAALLLPGIGEQEIPAAPRLVLGLVVTALLLPGIGPALPDAPEAPLEAARLLLLEVLAGLFLGGLARLVVFALGIAGQAVALLLGLATVLVPEAQFGGQGTAPARLLMMGGVALVLGSGLYAVPLRALAESYTVLPPGASWPAGEAAELYARAAGESVALALRLAAPFVLGAVLFHLALALLARLAPQLQIFFIAMPGQILLGLTLFALLLPALMETFGAAATEAFAALPGLR</sequence>
<evidence type="ECO:0000256" key="1">
    <source>
        <dbReference type="ARBA" id="ARBA00004651"/>
    </source>
</evidence>
<dbReference type="PANTHER" id="PTHR30065:SF8">
    <property type="entry name" value="FLAGELLAR BIOSYNTHETIC PROTEIN FLIR"/>
    <property type="match status" value="1"/>
</dbReference>
<dbReference type="AlphaFoldDB" id="A0A8J2Z8U3"/>
<evidence type="ECO:0000256" key="6">
    <source>
        <dbReference type="ARBA" id="ARBA00023136"/>
    </source>
</evidence>
<keyword evidence="8" id="KW-0282">Flagellum</keyword>
<keyword evidence="6 7" id="KW-0472">Membrane</keyword>
<dbReference type="Proteomes" id="UP000597507">
    <property type="component" value="Unassembled WGS sequence"/>
</dbReference>
<feature type="transmembrane region" description="Helical" evidence="7">
    <location>
        <begin position="106"/>
        <end position="125"/>
    </location>
</feature>
<evidence type="ECO:0000256" key="3">
    <source>
        <dbReference type="ARBA" id="ARBA00022475"/>
    </source>
</evidence>
<keyword evidence="8" id="KW-0969">Cilium</keyword>
<feature type="transmembrane region" description="Helical" evidence="7">
    <location>
        <begin position="220"/>
        <end position="242"/>
    </location>
</feature>
<accession>A0A8J2Z8U3</accession>
<keyword evidence="4 7" id="KW-0812">Transmembrane</keyword>
<feature type="transmembrane region" description="Helical" evidence="7">
    <location>
        <begin position="52"/>
        <end position="70"/>
    </location>
</feature>
<comment type="caution">
    <text evidence="8">The sequence shown here is derived from an EMBL/GenBank/DDBJ whole genome shotgun (WGS) entry which is preliminary data.</text>
</comment>
<name>A0A8J2Z8U3_9PROT</name>
<dbReference type="PRINTS" id="PR00953">
    <property type="entry name" value="TYPE3IMRPROT"/>
</dbReference>
<dbReference type="InterPro" id="IPR002010">
    <property type="entry name" value="T3SS_IM_R"/>
</dbReference>
<dbReference type="Pfam" id="PF01311">
    <property type="entry name" value="Bac_export_1"/>
    <property type="match status" value="1"/>
</dbReference>
<reference evidence="8 9" key="1">
    <citation type="journal article" date="2014" name="Int. J. Syst. Evol. Microbiol.">
        <title>Complete genome sequence of Corynebacterium casei LMG S-19264T (=DSM 44701T), isolated from a smear-ripened cheese.</title>
        <authorList>
            <consortium name="US DOE Joint Genome Institute (JGI-PGF)"/>
            <person name="Walter F."/>
            <person name="Albersmeier A."/>
            <person name="Kalinowski J."/>
            <person name="Ruckert C."/>
        </authorList>
    </citation>
    <scope>NUCLEOTIDE SEQUENCE [LARGE SCALE GENOMIC DNA]</scope>
    <source>
        <strain evidence="8 9">CGMCC 1.16330</strain>
    </source>
</reference>
<evidence type="ECO:0000313" key="8">
    <source>
        <dbReference type="EMBL" id="GGG23179.1"/>
    </source>
</evidence>
<keyword evidence="8" id="KW-0966">Cell projection</keyword>
<organism evidence="8 9">
    <name type="scientific">Caldovatus sediminis</name>
    <dbReference type="NCBI Taxonomy" id="2041189"/>
    <lineage>
        <taxon>Bacteria</taxon>
        <taxon>Pseudomonadati</taxon>
        <taxon>Pseudomonadota</taxon>
        <taxon>Alphaproteobacteria</taxon>
        <taxon>Acetobacterales</taxon>
        <taxon>Roseomonadaceae</taxon>
        <taxon>Caldovatus</taxon>
    </lineage>
</organism>
<dbReference type="PANTHER" id="PTHR30065">
    <property type="entry name" value="FLAGELLAR BIOSYNTHETIC PROTEIN FLIR"/>
    <property type="match status" value="1"/>
</dbReference>
<keyword evidence="3" id="KW-1003">Cell membrane</keyword>
<protein>
    <submittedName>
        <fullName evidence="8">Flagellar biosynthetic protein FliR</fullName>
    </submittedName>
</protein>
<evidence type="ECO:0000256" key="7">
    <source>
        <dbReference type="SAM" id="Phobius"/>
    </source>
</evidence>
<feature type="transmembrane region" description="Helical" evidence="7">
    <location>
        <begin position="137"/>
        <end position="154"/>
    </location>
</feature>
<dbReference type="RefSeq" id="WP_188898814.1">
    <property type="nucleotide sequence ID" value="NZ_BMKS01000002.1"/>
</dbReference>
<evidence type="ECO:0000256" key="4">
    <source>
        <dbReference type="ARBA" id="ARBA00022692"/>
    </source>
</evidence>
<gene>
    <name evidence="8" type="primary">fliR</name>
    <name evidence="8" type="ORF">GCM10010964_09160</name>
</gene>
<dbReference type="EMBL" id="BMKS01000002">
    <property type="protein sequence ID" value="GGG23179.1"/>
    <property type="molecule type" value="Genomic_DNA"/>
</dbReference>